<accession>A0AAV8Q3B9</accession>
<feature type="transmembrane region" description="Helical" evidence="6">
    <location>
        <begin position="280"/>
        <end position="299"/>
    </location>
</feature>
<feature type="transmembrane region" description="Helical" evidence="6">
    <location>
        <begin position="215"/>
        <end position="235"/>
    </location>
</feature>
<dbReference type="InterPro" id="IPR037185">
    <property type="entry name" value="EmrE-like"/>
</dbReference>
<feature type="transmembrane region" description="Helical" evidence="6">
    <location>
        <begin position="97"/>
        <end position="118"/>
    </location>
</feature>
<feature type="transmembrane region" description="Helical" evidence="6">
    <location>
        <begin position="255"/>
        <end position="273"/>
    </location>
</feature>
<name>A0AAV8Q3B9_ENSVE</name>
<feature type="transmembrane region" description="Helical" evidence="6">
    <location>
        <begin position="7"/>
        <end position="24"/>
    </location>
</feature>
<keyword evidence="4 6" id="KW-1133">Transmembrane helix</keyword>
<dbReference type="SUPFAM" id="SSF103481">
    <property type="entry name" value="Multidrug resistance efflux transporter EmrE"/>
    <property type="match status" value="2"/>
</dbReference>
<dbReference type="AlphaFoldDB" id="A0AAV8Q3B9"/>
<keyword evidence="3 6" id="KW-0812">Transmembrane</keyword>
<dbReference type="Proteomes" id="UP001222027">
    <property type="component" value="Unassembled WGS sequence"/>
</dbReference>
<proteinExistence type="inferred from homology"/>
<evidence type="ECO:0000259" key="7">
    <source>
        <dbReference type="Pfam" id="PF00892"/>
    </source>
</evidence>
<feature type="domain" description="EamA" evidence="7">
    <location>
        <begin position="186"/>
        <end position="323"/>
    </location>
</feature>
<evidence type="ECO:0000313" key="8">
    <source>
        <dbReference type="EMBL" id="KAJ8461700.1"/>
    </source>
</evidence>
<keyword evidence="9" id="KW-1185">Reference proteome</keyword>
<feature type="transmembrane region" description="Helical" evidence="6">
    <location>
        <begin position="36"/>
        <end position="57"/>
    </location>
</feature>
<evidence type="ECO:0000256" key="2">
    <source>
        <dbReference type="ARBA" id="ARBA00007635"/>
    </source>
</evidence>
<dbReference type="PANTHER" id="PTHR31218">
    <property type="entry name" value="WAT1-RELATED PROTEIN"/>
    <property type="match status" value="1"/>
</dbReference>
<keyword evidence="5 6" id="KW-0472">Membrane</keyword>
<feature type="transmembrane region" description="Helical" evidence="6">
    <location>
        <begin position="183"/>
        <end position="203"/>
    </location>
</feature>
<dbReference type="Pfam" id="PF00892">
    <property type="entry name" value="EamA"/>
    <property type="match status" value="2"/>
</dbReference>
<comment type="subcellular location">
    <subcellularLocation>
        <location evidence="1">Membrane</location>
        <topology evidence="1">Multi-pass membrane protein</topology>
    </subcellularLocation>
</comment>
<feature type="transmembrane region" description="Helical" evidence="6">
    <location>
        <begin position="130"/>
        <end position="150"/>
    </location>
</feature>
<dbReference type="InterPro" id="IPR000620">
    <property type="entry name" value="EamA_dom"/>
</dbReference>
<evidence type="ECO:0000313" key="9">
    <source>
        <dbReference type="Proteomes" id="UP001222027"/>
    </source>
</evidence>
<dbReference type="GO" id="GO:0016020">
    <property type="term" value="C:membrane"/>
    <property type="evidence" value="ECO:0007669"/>
    <property type="project" value="UniProtKB-SubCell"/>
</dbReference>
<organism evidence="8 9">
    <name type="scientific">Ensete ventricosum</name>
    <name type="common">Abyssinian banana</name>
    <name type="synonym">Musa ensete</name>
    <dbReference type="NCBI Taxonomy" id="4639"/>
    <lineage>
        <taxon>Eukaryota</taxon>
        <taxon>Viridiplantae</taxon>
        <taxon>Streptophyta</taxon>
        <taxon>Embryophyta</taxon>
        <taxon>Tracheophyta</taxon>
        <taxon>Spermatophyta</taxon>
        <taxon>Magnoliopsida</taxon>
        <taxon>Liliopsida</taxon>
        <taxon>Zingiberales</taxon>
        <taxon>Musaceae</taxon>
        <taxon>Ensete</taxon>
    </lineage>
</organism>
<feature type="transmembrane region" description="Helical" evidence="6">
    <location>
        <begin position="69"/>
        <end position="91"/>
    </location>
</feature>
<evidence type="ECO:0000256" key="6">
    <source>
        <dbReference type="SAM" id="Phobius"/>
    </source>
</evidence>
<comment type="caution">
    <text evidence="8">The sequence shown here is derived from an EMBL/GenBank/DDBJ whole genome shotgun (WGS) entry which is preliminary data.</text>
</comment>
<dbReference type="InterPro" id="IPR030184">
    <property type="entry name" value="WAT1-related"/>
</dbReference>
<evidence type="ECO:0000256" key="4">
    <source>
        <dbReference type="ARBA" id="ARBA00022989"/>
    </source>
</evidence>
<evidence type="ECO:0000256" key="5">
    <source>
        <dbReference type="ARBA" id="ARBA00023136"/>
    </source>
</evidence>
<feature type="transmembrane region" description="Helical" evidence="6">
    <location>
        <begin position="305"/>
        <end position="324"/>
    </location>
</feature>
<protein>
    <recommendedName>
        <fullName evidence="7">EamA domain-containing protein</fullName>
    </recommendedName>
</protein>
<dbReference type="EMBL" id="JAQQAF010000009">
    <property type="protein sequence ID" value="KAJ8461700.1"/>
    <property type="molecule type" value="Genomic_DNA"/>
</dbReference>
<evidence type="ECO:0000256" key="1">
    <source>
        <dbReference type="ARBA" id="ARBA00004141"/>
    </source>
</evidence>
<reference evidence="8 9" key="1">
    <citation type="submission" date="2022-12" db="EMBL/GenBank/DDBJ databases">
        <title>Chromosome-scale assembly of the Ensete ventricosum genome.</title>
        <authorList>
            <person name="Dussert Y."/>
            <person name="Stocks J."/>
            <person name="Wendawek A."/>
            <person name="Woldeyes F."/>
            <person name="Nichols R.A."/>
            <person name="Borrell J.S."/>
        </authorList>
    </citation>
    <scope>NUCLEOTIDE SEQUENCE [LARGE SCALE GENOMIC DNA]</scope>
    <source>
        <strain evidence="9">cv. Maze</strain>
        <tissue evidence="8">Seeds</tissue>
    </source>
</reference>
<feature type="domain" description="EamA" evidence="7">
    <location>
        <begin position="10"/>
        <end position="148"/>
    </location>
</feature>
<sequence>MRGECTPTLAMVAVQVGFAGLNVLSKLALDDGMSPFVMIAYRQLVATLFLSPLAFFLERKACREITRGVIIQIFFCSVFGATLNQVLYFLGLKYSSPTIACALNNMLPAITFIMAVPFRMETVGIRTLGGQAKVMGTLLCVTGSMLMTFYRGSLIKVWRSHIHWRYAQEMTSSSGNNSSDQNMAVGAALVIASCLAWAVWFIIQAKMSKSFSFPYTSSALMCSMAGVQCFVIAAGVERSFSAWALGWDIRLATSLYTGLVGSGLAVSLMSWCIQKRGPLFVSMFSPLLLVIVSILGWAILDEKLYVGSVTGSALIVGGLYSVLWGKGREIKQLRDVCQRTHGDGDDEGGAVGLPFFSSPSKSSGIHASVGLANFLSFLDMFGDDMIYANPKTCGRISPGPRWWSEINEVGESACKFGCLDQESLSGINKKDSWLLRWVLYLTEHMDSKECGGKISMFELQHRSIFDSYLPYPNLRPLSCDQVHKRSHHFEANQWLLDLLKTSWHSITALLESWIELLDLLTMDRPLQECGNPTSIRCIKLYILVEQVQPWKTWPPYVS</sequence>
<gene>
    <name evidence="8" type="ORF">OPV22_034626</name>
</gene>
<dbReference type="GO" id="GO:0022857">
    <property type="term" value="F:transmembrane transporter activity"/>
    <property type="evidence" value="ECO:0007669"/>
    <property type="project" value="InterPro"/>
</dbReference>
<evidence type="ECO:0000256" key="3">
    <source>
        <dbReference type="ARBA" id="ARBA00022692"/>
    </source>
</evidence>
<comment type="similarity">
    <text evidence="2">Belongs to the drug/metabolite transporter (DMT) superfamily. Plant drug/metabolite exporter (P-DME) (TC 2.A.7.4) family.</text>
</comment>